<feature type="transmembrane region" description="Helical" evidence="1">
    <location>
        <begin position="114"/>
        <end position="131"/>
    </location>
</feature>
<gene>
    <name evidence="2" type="ORF">EM808_11880</name>
</gene>
<feature type="transmembrane region" description="Helical" evidence="1">
    <location>
        <begin position="159"/>
        <end position="180"/>
    </location>
</feature>
<dbReference type="InterPro" id="IPR049500">
    <property type="entry name" value="Peptidase_M50B-like"/>
</dbReference>
<reference evidence="2 3" key="1">
    <citation type="submission" date="2019-01" db="EMBL/GenBank/DDBJ databases">
        <title>Bacillus sp. M5HDSG1-1, whole genome shotgun sequence.</title>
        <authorList>
            <person name="Tuo L."/>
        </authorList>
    </citation>
    <scope>NUCLEOTIDE SEQUENCE [LARGE SCALE GENOMIC DNA]</scope>
    <source>
        <strain evidence="2 3">M5HDSG1-1</strain>
    </source>
</reference>
<keyword evidence="1" id="KW-1133">Transmembrane helix</keyword>
<proteinExistence type="predicted"/>
<protein>
    <submittedName>
        <fullName evidence="2">Uncharacterized protein</fullName>
    </submittedName>
</protein>
<dbReference type="EMBL" id="RZTZ01000004">
    <property type="protein sequence ID" value="RVT62487.1"/>
    <property type="molecule type" value="Genomic_DNA"/>
</dbReference>
<dbReference type="Pfam" id="PF13398">
    <property type="entry name" value="Peptidase_M50B"/>
    <property type="match status" value="1"/>
</dbReference>
<dbReference type="Proteomes" id="UP000288024">
    <property type="component" value="Unassembled WGS sequence"/>
</dbReference>
<evidence type="ECO:0000313" key="2">
    <source>
        <dbReference type="EMBL" id="RVT62487.1"/>
    </source>
</evidence>
<keyword evidence="3" id="KW-1185">Reference proteome</keyword>
<dbReference type="RefSeq" id="WP_127738438.1">
    <property type="nucleotide sequence ID" value="NZ_RZTZ01000004.1"/>
</dbReference>
<comment type="caution">
    <text evidence="2">The sequence shown here is derived from an EMBL/GenBank/DDBJ whole genome shotgun (WGS) entry which is preliminary data.</text>
</comment>
<evidence type="ECO:0000313" key="3">
    <source>
        <dbReference type="Proteomes" id="UP000288024"/>
    </source>
</evidence>
<sequence length="230" mass="25760">MTETIQNLLHTDPSVFLDYDRALPIFVYLALALAVSIFPLVKACLSIWNTLLLNIFSDLAAGRKIRGLRNKKMLEARAEGSAFKDAFSRYVGHTGALLAAIGLFYLVSKQQYELILLVLIALLALSMLFWIRTFIGFFWAIASIMLLAAPLYYGHGIIIMHVAIFLSSVILVQSVLRAFGELKSSVSERKMNRGKGFFGRFKWIPAMIFSLVLLSQSLYAGFYIVTAFLS</sequence>
<evidence type="ECO:0000256" key="1">
    <source>
        <dbReference type="SAM" id="Phobius"/>
    </source>
</evidence>
<organism evidence="2 3">
    <name type="scientific">Niallia taxi</name>
    <dbReference type="NCBI Taxonomy" id="2499688"/>
    <lineage>
        <taxon>Bacteria</taxon>
        <taxon>Bacillati</taxon>
        <taxon>Bacillota</taxon>
        <taxon>Bacilli</taxon>
        <taxon>Bacillales</taxon>
        <taxon>Bacillaceae</taxon>
        <taxon>Niallia</taxon>
    </lineage>
</organism>
<name>A0A437KAK7_9BACI</name>
<feature type="transmembrane region" description="Helical" evidence="1">
    <location>
        <begin position="86"/>
        <end position="108"/>
    </location>
</feature>
<feature type="transmembrane region" description="Helical" evidence="1">
    <location>
        <begin position="21"/>
        <end position="41"/>
    </location>
</feature>
<accession>A0A437KAK7</accession>
<keyword evidence="1" id="KW-0812">Transmembrane</keyword>
<keyword evidence="1" id="KW-0472">Membrane</keyword>
<dbReference type="AlphaFoldDB" id="A0A437KAK7"/>
<feature type="transmembrane region" description="Helical" evidence="1">
    <location>
        <begin position="201"/>
        <end position="225"/>
    </location>
</feature>